<dbReference type="Gene3D" id="3.40.250.10">
    <property type="entry name" value="Rhodanese-like domain"/>
    <property type="match status" value="1"/>
</dbReference>
<dbReference type="AlphaFoldDB" id="A0A3B1CK65"/>
<dbReference type="PROSITE" id="PS51257">
    <property type="entry name" value="PROKAR_LIPOPROTEIN"/>
    <property type="match status" value="1"/>
</dbReference>
<evidence type="ECO:0000313" key="2">
    <source>
        <dbReference type="EMBL" id="VAX19255.1"/>
    </source>
</evidence>
<dbReference type="PANTHER" id="PTHR43031:SF1">
    <property type="entry name" value="PYRIDINE NUCLEOTIDE-DISULPHIDE OXIDOREDUCTASE"/>
    <property type="match status" value="1"/>
</dbReference>
<dbReference type="Pfam" id="PF00581">
    <property type="entry name" value="Rhodanese"/>
    <property type="match status" value="1"/>
</dbReference>
<dbReference type="InterPro" id="IPR050229">
    <property type="entry name" value="GlpE_sulfurtransferase"/>
</dbReference>
<feature type="domain" description="Rhodanese" evidence="1">
    <location>
        <begin position="41"/>
        <end position="125"/>
    </location>
</feature>
<dbReference type="SUPFAM" id="SSF52821">
    <property type="entry name" value="Rhodanese/Cell cycle control phosphatase"/>
    <property type="match status" value="1"/>
</dbReference>
<dbReference type="SMART" id="SM00450">
    <property type="entry name" value="RHOD"/>
    <property type="match status" value="1"/>
</dbReference>
<protein>
    <recommendedName>
        <fullName evidence="1">Rhodanese domain-containing protein</fullName>
    </recommendedName>
</protein>
<organism evidence="2">
    <name type="scientific">hydrothermal vent metagenome</name>
    <dbReference type="NCBI Taxonomy" id="652676"/>
    <lineage>
        <taxon>unclassified sequences</taxon>
        <taxon>metagenomes</taxon>
        <taxon>ecological metagenomes</taxon>
    </lineage>
</organism>
<reference evidence="2" key="1">
    <citation type="submission" date="2018-06" db="EMBL/GenBank/DDBJ databases">
        <authorList>
            <person name="Zhirakovskaya E."/>
        </authorList>
    </citation>
    <scope>NUCLEOTIDE SEQUENCE</scope>
</reference>
<sequence length="128" mass="14253">MKRSIIFSLLISLFFTLSCSTSNVTDIKEMSAADLKAEMITDPNLIVLDVRHPEELTGEYGHIAGVVNIPVEELEERINELDKYKNNRIAVICRSGNRSKRGTVILTDHGFNAVSVIGGMKAYNKLKD</sequence>
<dbReference type="CDD" id="cd00158">
    <property type="entry name" value="RHOD"/>
    <property type="match status" value="1"/>
</dbReference>
<name>A0A3B1CK65_9ZZZZ</name>
<proteinExistence type="predicted"/>
<dbReference type="InterPro" id="IPR001763">
    <property type="entry name" value="Rhodanese-like_dom"/>
</dbReference>
<gene>
    <name evidence="2" type="ORF">MNBD_IGNAVI01-1706</name>
</gene>
<dbReference type="PROSITE" id="PS50206">
    <property type="entry name" value="RHODANESE_3"/>
    <property type="match status" value="1"/>
</dbReference>
<dbReference type="InterPro" id="IPR036873">
    <property type="entry name" value="Rhodanese-like_dom_sf"/>
</dbReference>
<evidence type="ECO:0000259" key="1">
    <source>
        <dbReference type="PROSITE" id="PS50206"/>
    </source>
</evidence>
<accession>A0A3B1CK65</accession>
<dbReference type="EMBL" id="UOGD01000132">
    <property type="protein sequence ID" value="VAX19255.1"/>
    <property type="molecule type" value="Genomic_DNA"/>
</dbReference>
<dbReference type="PANTHER" id="PTHR43031">
    <property type="entry name" value="FAD-DEPENDENT OXIDOREDUCTASE"/>
    <property type="match status" value="1"/>
</dbReference>